<dbReference type="GeneID" id="9809072"/>
<proteinExistence type="predicted"/>
<dbReference type="Proteomes" id="UP000483820">
    <property type="component" value="Chromosome V"/>
</dbReference>
<reference evidence="3 4" key="1">
    <citation type="submission" date="2019-12" db="EMBL/GenBank/DDBJ databases">
        <title>Chromosome-level assembly of the Caenorhabditis remanei genome.</title>
        <authorList>
            <person name="Teterina A.A."/>
            <person name="Willis J.H."/>
            <person name="Phillips P.C."/>
        </authorList>
    </citation>
    <scope>NUCLEOTIDE SEQUENCE [LARGE SCALE GENOMIC DNA]</scope>
    <source>
        <strain evidence="3 4">PX506</strain>
        <tissue evidence="3">Whole organism</tissue>
    </source>
</reference>
<dbReference type="PANTHER" id="PTHR23015">
    <property type="entry name" value="UNCHARACTERIZED C.ELEGANS PROTEIN"/>
    <property type="match status" value="1"/>
</dbReference>
<comment type="caution">
    <text evidence="3">The sequence shown here is derived from an EMBL/GenBank/DDBJ whole genome shotgun (WGS) entry which is preliminary data.</text>
</comment>
<dbReference type="InterPro" id="IPR002900">
    <property type="entry name" value="DUF38/FTH_CAE_spp"/>
</dbReference>
<dbReference type="Pfam" id="PF01827">
    <property type="entry name" value="FTH"/>
    <property type="match status" value="1"/>
</dbReference>
<dbReference type="PANTHER" id="PTHR23015:SF4">
    <property type="entry name" value="DUF38 DOMAIN-CONTAINING PROTEIN-RELATED"/>
    <property type="match status" value="1"/>
</dbReference>
<accession>A0A6A5GK53</accession>
<dbReference type="KEGG" id="crq:GCK72_021447"/>
<evidence type="ECO:0000256" key="1">
    <source>
        <dbReference type="SAM" id="MobiDB-lite"/>
    </source>
</evidence>
<name>A0A6A5GK53_CAERE</name>
<dbReference type="AlphaFoldDB" id="A0A6A5GK53"/>
<evidence type="ECO:0000313" key="3">
    <source>
        <dbReference type="EMBL" id="KAF1754882.1"/>
    </source>
</evidence>
<dbReference type="RefSeq" id="XP_003104480.2">
    <property type="nucleotide sequence ID" value="XM_003104432.2"/>
</dbReference>
<gene>
    <name evidence="3" type="ORF">GCK72_021447</name>
</gene>
<sequence length="377" mass="43404">MVETATIPPSEIPILKFCDLEPSADVQENISIIELPGHATTPSTKEDSTSELSDSIPPIPAKKEVSIMDMPDLVVREILRPFHFDFVSIHKLRKVCRALRDYLDDLKMISNVTSVNIKVDVHGIKVVEKVLGGVITSEYKNHKDGCEVTCDGQTTIIINGDFIDAFIGDFLWAILSNQETLLDKFIMKGPRDAKKFFAATIDKLFDRLILVLESRNRLLQIKHLEVFARRPDQVTQLLRHIDLEFLEFLSGDRVSVDDCYLEHPNGYYCNLDMLKDCKNLKELCFYCFTTTTPLAFLLHIAKIHVDLASLSRNDMWRLKEIILESRYYTFTSTIYFFDEGIYLKDLDFDEWGTGSTNDHFSLETCEYNSIILWRHLN</sequence>
<organism evidence="3 4">
    <name type="scientific">Caenorhabditis remanei</name>
    <name type="common">Caenorhabditis vulgaris</name>
    <dbReference type="NCBI Taxonomy" id="31234"/>
    <lineage>
        <taxon>Eukaryota</taxon>
        <taxon>Metazoa</taxon>
        <taxon>Ecdysozoa</taxon>
        <taxon>Nematoda</taxon>
        <taxon>Chromadorea</taxon>
        <taxon>Rhabditida</taxon>
        <taxon>Rhabditina</taxon>
        <taxon>Rhabditomorpha</taxon>
        <taxon>Rhabditoidea</taxon>
        <taxon>Rhabditidae</taxon>
        <taxon>Peloderinae</taxon>
        <taxon>Caenorhabditis</taxon>
    </lineage>
</organism>
<feature type="domain" description="DUF38" evidence="2">
    <location>
        <begin position="203"/>
        <end position="328"/>
    </location>
</feature>
<dbReference type="InterPro" id="IPR040161">
    <property type="entry name" value="FB224"/>
</dbReference>
<evidence type="ECO:0000259" key="2">
    <source>
        <dbReference type="Pfam" id="PF01827"/>
    </source>
</evidence>
<dbReference type="CTD" id="9809072"/>
<dbReference type="GO" id="GO:0045087">
    <property type="term" value="P:innate immune response"/>
    <property type="evidence" value="ECO:0007669"/>
    <property type="project" value="TreeGrafter"/>
</dbReference>
<protein>
    <recommendedName>
        <fullName evidence="2">DUF38 domain-containing protein</fullName>
    </recommendedName>
</protein>
<feature type="region of interest" description="Disordered" evidence="1">
    <location>
        <begin position="35"/>
        <end position="56"/>
    </location>
</feature>
<dbReference type="EMBL" id="WUAV01000005">
    <property type="protein sequence ID" value="KAF1754882.1"/>
    <property type="molecule type" value="Genomic_DNA"/>
</dbReference>
<evidence type="ECO:0000313" key="4">
    <source>
        <dbReference type="Proteomes" id="UP000483820"/>
    </source>
</evidence>